<evidence type="ECO:0000256" key="3">
    <source>
        <dbReference type="RuleBase" id="RU000489"/>
    </source>
</evidence>
<evidence type="ECO:0000313" key="8">
    <source>
        <dbReference type="EMBL" id="KPI87927.1"/>
    </source>
</evidence>
<dbReference type="GO" id="GO:0008061">
    <property type="term" value="F:chitin binding"/>
    <property type="evidence" value="ECO:0007669"/>
    <property type="project" value="InterPro"/>
</dbReference>
<dbReference type="PROSITE" id="PS51910">
    <property type="entry name" value="GH18_2"/>
    <property type="match status" value="1"/>
</dbReference>
<comment type="similarity">
    <text evidence="4">Belongs to the glycosyl hydrolase 18 family.</text>
</comment>
<dbReference type="Pfam" id="PF00704">
    <property type="entry name" value="Glyco_hydro_18"/>
    <property type="match status" value="1"/>
</dbReference>
<dbReference type="OMA" id="SGIMIWE"/>
<dbReference type="VEuPathDB" id="TriTrypDB:Lsey_0068_0030"/>
<proteinExistence type="inferred from homology"/>
<feature type="signal peptide" evidence="6">
    <location>
        <begin position="1"/>
        <end position="28"/>
    </location>
</feature>
<evidence type="ECO:0000256" key="5">
    <source>
        <dbReference type="SAM" id="MobiDB-lite"/>
    </source>
</evidence>
<dbReference type="GO" id="GO:0005576">
    <property type="term" value="C:extracellular region"/>
    <property type="evidence" value="ECO:0007669"/>
    <property type="project" value="TreeGrafter"/>
</dbReference>
<name>A0A0N0P753_LEPSE</name>
<evidence type="ECO:0000259" key="7">
    <source>
        <dbReference type="PROSITE" id="PS51910"/>
    </source>
</evidence>
<keyword evidence="1 3" id="KW-0378">Hydrolase</keyword>
<dbReference type="AlphaFoldDB" id="A0A0N0P753"/>
<accession>A0A0N0P753</accession>
<dbReference type="CDD" id="cd00598">
    <property type="entry name" value="GH18_chitinase-like"/>
    <property type="match status" value="1"/>
</dbReference>
<feature type="chain" id="PRO_5005857305" evidence="6">
    <location>
        <begin position="29"/>
        <end position="489"/>
    </location>
</feature>
<reference evidence="8 9" key="1">
    <citation type="journal article" date="2015" name="PLoS Pathog.">
        <title>Leptomonas seymouri: Adaptations to the Dixenous Life Cycle Analyzed by Genome Sequencing, Transcriptome Profiling and Co-infection with Leishmania donovani.</title>
        <authorList>
            <person name="Kraeva N."/>
            <person name="Butenko A."/>
            <person name="Hlavacova J."/>
            <person name="Kostygov A."/>
            <person name="Myskova J."/>
            <person name="Grybchuk D."/>
            <person name="Lestinova T."/>
            <person name="Votypka J."/>
            <person name="Volf P."/>
            <person name="Opperdoes F."/>
            <person name="Flegontov P."/>
            <person name="Lukes J."/>
            <person name="Yurchenko V."/>
        </authorList>
    </citation>
    <scope>NUCLEOTIDE SEQUENCE [LARGE SCALE GENOMIC DNA]</scope>
    <source>
        <strain evidence="8 9">ATCC 30220</strain>
    </source>
</reference>
<dbReference type="Gene3D" id="3.20.20.80">
    <property type="entry name" value="Glycosidases"/>
    <property type="match status" value="1"/>
</dbReference>
<protein>
    <submittedName>
        <fullName evidence="8">Chitinase</fullName>
    </submittedName>
</protein>
<keyword evidence="2 3" id="KW-0326">Glycosidase</keyword>
<dbReference type="PANTHER" id="PTHR11177:SF317">
    <property type="entry name" value="CHITINASE 12-RELATED"/>
    <property type="match status" value="1"/>
</dbReference>
<dbReference type="InterPro" id="IPR017853">
    <property type="entry name" value="GH"/>
</dbReference>
<dbReference type="Proteomes" id="UP000038009">
    <property type="component" value="Unassembled WGS sequence"/>
</dbReference>
<sequence length="489" mass="54043">MRTSGPSRSSGRLAAVLALVLTVGVCCAHPLFAEALHTAQSSATTAATDVDSARSNTVSSTPPFAVFGYLPEYRQLRFDYEAVFRCGLTHLIFFSSEVDPTSLQLTHVDDRLPSREKWKAIRELANTYGVKLLMCIGGGGRSAGFPRLVADVLARRRFINEVSRVLQDRELDGVDFNWEYPSSMTEWLSFGQFLTELRSALDDASAGGLGHRNRLRPALITMALHPHPSIPHVLHASRVLPSLDYLHWMAYDHIVANDSHSSVAYAASVLQDDMIGGLDGAMYRARREKNRRRVHGVAEASAAAAAGDSTAVSRGSHELDHRRKLCLGIPFYGRHREDMRVPPESYEHLWQFLRQWALKHHPDWVEGGPELRALSSYAGYGYNGYDDVKRKMRLARSSGIGGIMIWELGQDVPPGTSPMSLMAAVREQLADWREGTASTAAGSNEQLLTARQDHSRKNTATSPQLSATPRRRIENTTGLLAKDDAEADL</sequence>
<dbReference type="OrthoDB" id="76388at2759"/>
<dbReference type="GO" id="GO:0005975">
    <property type="term" value="P:carbohydrate metabolic process"/>
    <property type="evidence" value="ECO:0007669"/>
    <property type="project" value="InterPro"/>
</dbReference>
<dbReference type="InterPro" id="IPR050314">
    <property type="entry name" value="Glycosyl_Hydrlase_18"/>
</dbReference>
<comment type="caution">
    <text evidence="8">The sequence shown here is derived from an EMBL/GenBank/DDBJ whole genome shotgun (WGS) entry which is preliminary data.</text>
</comment>
<dbReference type="PANTHER" id="PTHR11177">
    <property type="entry name" value="CHITINASE"/>
    <property type="match status" value="1"/>
</dbReference>
<evidence type="ECO:0000256" key="2">
    <source>
        <dbReference type="ARBA" id="ARBA00023295"/>
    </source>
</evidence>
<keyword evidence="9" id="KW-1185">Reference proteome</keyword>
<dbReference type="SMART" id="SM00636">
    <property type="entry name" value="Glyco_18"/>
    <property type="match status" value="1"/>
</dbReference>
<feature type="compositionally biased region" description="Polar residues" evidence="5">
    <location>
        <begin position="458"/>
        <end position="467"/>
    </location>
</feature>
<evidence type="ECO:0000256" key="4">
    <source>
        <dbReference type="RuleBase" id="RU004453"/>
    </source>
</evidence>
<gene>
    <name evidence="8" type="ORF">ABL78_2966</name>
</gene>
<feature type="domain" description="GH18" evidence="7">
    <location>
        <begin position="64"/>
        <end position="432"/>
    </location>
</feature>
<evidence type="ECO:0000256" key="1">
    <source>
        <dbReference type="ARBA" id="ARBA00022801"/>
    </source>
</evidence>
<evidence type="ECO:0000313" key="9">
    <source>
        <dbReference type="Proteomes" id="UP000038009"/>
    </source>
</evidence>
<dbReference type="EMBL" id="LJSK01000068">
    <property type="protein sequence ID" value="KPI87927.1"/>
    <property type="molecule type" value="Genomic_DNA"/>
</dbReference>
<dbReference type="InterPro" id="IPR001223">
    <property type="entry name" value="Glyco_hydro18_cat"/>
</dbReference>
<feature type="region of interest" description="Disordered" evidence="5">
    <location>
        <begin position="449"/>
        <end position="489"/>
    </location>
</feature>
<dbReference type="GO" id="GO:0004568">
    <property type="term" value="F:chitinase activity"/>
    <property type="evidence" value="ECO:0007669"/>
    <property type="project" value="TreeGrafter"/>
</dbReference>
<dbReference type="InterPro" id="IPR001579">
    <property type="entry name" value="Glyco_hydro_18_chit_AS"/>
</dbReference>
<keyword evidence="6" id="KW-0732">Signal</keyword>
<dbReference type="PROSITE" id="PS01095">
    <property type="entry name" value="GH18_1"/>
    <property type="match status" value="1"/>
</dbReference>
<dbReference type="InterPro" id="IPR011583">
    <property type="entry name" value="Chitinase_II/V-like_cat"/>
</dbReference>
<organism evidence="8 9">
    <name type="scientific">Leptomonas seymouri</name>
    <dbReference type="NCBI Taxonomy" id="5684"/>
    <lineage>
        <taxon>Eukaryota</taxon>
        <taxon>Discoba</taxon>
        <taxon>Euglenozoa</taxon>
        <taxon>Kinetoplastea</taxon>
        <taxon>Metakinetoplastina</taxon>
        <taxon>Trypanosomatida</taxon>
        <taxon>Trypanosomatidae</taxon>
        <taxon>Leishmaniinae</taxon>
        <taxon>Leptomonas</taxon>
    </lineage>
</organism>
<evidence type="ECO:0000256" key="6">
    <source>
        <dbReference type="SAM" id="SignalP"/>
    </source>
</evidence>
<dbReference type="SUPFAM" id="SSF51445">
    <property type="entry name" value="(Trans)glycosidases"/>
    <property type="match status" value="1"/>
</dbReference>
<dbReference type="GO" id="GO:0006032">
    <property type="term" value="P:chitin catabolic process"/>
    <property type="evidence" value="ECO:0007669"/>
    <property type="project" value="TreeGrafter"/>
</dbReference>